<evidence type="ECO:0000256" key="8">
    <source>
        <dbReference type="SAM" id="SignalP"/>
    </source>
</evidence>
<dbReference type="InterPro" id="IPR001570">
    <property type="entry name" value="Peptidase_M4_C_domain"/>
</dbReference>
<dbReference type="InterPro" id="IPR041756">
    <property type="entry name" value="M28_SGAP-like"/>
</dbReference>
<dbReference type="Pfam" id="PF01447">
    <property type="entry name" value="Peptidase_M4"/>
    <property type="match status" value="1"/>
</dbReference>
<dbReference type="SUPFAM" id="SSF53187">
    <property type="entry name" value="Zn-dependent exopeptidases"/>
    <property type="match status" value="1"/>
</dbReference>
<dbReference type="Proteomes" id="UP001596035">
    <property type="component" value="Unassembled WGS sequence"/>
</dbReference>
<sequence>MLRRTAMAGVSLALAIGGVSVPASLASAAPGTAPAAAPDEPTPVEKAVAAADRAVRSGLDALTSGGEEEQYDRRQVTPWGGEGLYSVAYERTYHGLPVVGGDAVVLADGKGRVRAVRSATETTIAVPTEARIKAEKAERTSRAELASVERTDSRRLVVHVKDDVQTLAWETVLIGTTGDEEPSRLHVFVDARTGKVVDSYDDVRAGTGHSEWNGPDPLTIDTSRSGSGYALRDATRPGLQCSDYGGGLFTGTDDDWGTGNASSKETGCVDVMFAAQQQWNMLDDWLGRNGHNGNGGSWPVRVGLNQLNAYWDGSTVTIGHNSAGKWIAGMDVVAHEFGHGLDSNTPGGARHESGLGEATGDIMGALTEAYTNQPAPYDTPDYTVGEEIDLQGRGPIRNMYNPRLVNNDPNCYSAAIPNTEEHAAAGPMNHWFYLLAEGSAPGGGKPSSPTCDGSQVTGIGIRNAGKIFYGGMLLKTSGMTYKRYRTATLTAAKNLDASCELFDATKAAWTAIDVPAQSGDPTCTARQTDFSLALSPASGSVDAGATATATVGTTTVSGDPQQISLTATGAPPGVNVTFSPATVTSGDSSTMRVSTTAGTAAGTYPLTARGTAGGKSHTVQYVLTVDGGTTPGTPPDVDVARVQAHLTQFQSIAAQNGGNRRATGAGYDASLAYVKGRLQAAGYTVTEQTCASGCSAGAGDNLIAEWPQGDANGVYMFGAHLDGVSAGPGINDNGSGSAALLEAALTLAEQNPAMKNRVRFAWWTDEEQGLNGSDFYARTLSATERSRIKAYYNFDMVASVNGGYFINNIGSAASGPMKEYWDSLGLAPQENVEGQGRSDDYSFQQVGIPTSGYATGASARKSAAEAAKWGGTAGASYDPCYHSACDTTSNISATALNRSADGIAYTLWKTAVGDTPAPTDDFSISADPASGTVDPGSSATVTVRTATTSGDPQSVRLSASGAPAGVSVSFSPGSVTSGQSSTATVEVAPGTVSGTYTLTLTGTGSVTHTTTYTLTVSGDGGGETTWRLGTTYAAGDIVTYDGVRYRCIQGHTAYPGWEPPNVPALWGVI</sequence>
<dbReference type="PANTHER" id="PTHR33794">
    <property type="entry name" value="BACILLOLYSIN"/>
    <property type="match status" value="1"/>
</dbReference>
<organism evidence="10 11">
    <name type="scientific">Streptomyces atrovirens</name>
    <dbReference type="NCBI Taxonomy" id="285556"/>
    <lineage>
        <taxon>Bacteria</taxon>
        <taxon>Bacillati</taxon>
        <taxon>Actinomycetota</taxon>
        <taxon>Actinomycetes</taxon>
        <taxon>Kitasatosporales</taxon>
        <taxon>Streptomycetaceae</taxon>
        <taxon>Streptomyces</taxon>
    </lineage>
</organism>
<keyword evidence="11" id="KW-1185">Reference proteome</keyword>
<gene>
    <name evidence="10" type="ORF">ACFPWV_10205</name>
</gene>
<dbReference type="Gene3D" id="1.10.390.10">
    <property type="entry name" value="Neutral Protease Domain 2"/>
    <property type="match status" value="1"/>
</dbReference>
<dbReference type="Pfam" id="PF04389">
    <property type="entry name" value="Peptidase_M28"/>
    <property type="match status" value="1"/>
</dbReference>
<dbReference type="Pfam" id="PF02868">
    <property type="entry name" value="Peptidase_M4_C"/>
    <property type="match status" value="1"/>
</dbReference>
<dbReference type="CDD" id="cd12214">
    <property type="entry name" value="ChiA1_BD"/>
    <property type="match status" value="1"/>
</dbReference>
<dbReference type="InterPro" id="IPR011096">
    <property type="entry name" value="FTP_domain"/>
</dbReference>
<comment type="caution">
    <text evidence="10">The sequence shown here is derived from an EMBL/GenBank/DDBJ whole genome shotgun (WGS) entry which is preliminary data.</text>
</comment>
<keyword evidence="6" id="KW-0862">Zinc</keyword>
<accession>A0ABW0DSC8</accession>
<feature type="chain" id="PRO_5045731640" evidence="8">
    <location>
        <begin position="29"/>
        <end position="1069"/>
    </location>
</feature>
<dbReference type="InterPro" id="IPR007484">
    <property type="entry name" value="Peptidase_M28"/>
</dbReference>
<dbReference type="RefSeq" id="WP_344559660.1">
    <property type="nucleotide sequence ID" value="NZ_BAAATG010000014.1"/>
</dbReference>
<dbReference type="Gene3D" id="3.10.450.40">
    <property type="match status" value="1"/>
</dbReference>
<evidence type="ECO:0000256" key="4">
    <source>
        <dbReference type="ARBA" id="ARBA00022729"/>
    </source>
</evidence>
<evidence type="ECO:0000313" key="11">
    <source>
        <dbReference type="Proteomes" id="UP001596035"/>
    </source>
</evidence>
<dbReference type="Pfam" id="PF07504">
    <property type="entry name" value="FTP"/>
    <property type="match status" value="1"/>
</dbReference>
<dbReference type="CDD" id="cd03876">
    <property type="entry name" value="M28_SGAP_like"/>
    <property type="match status" value="1"/>
</dbReference>
<dbReference type="SUPFAM" id="SSF55486">
    <property type="entry name" value="Metalloproteases ('zincins'), catalytic domain"/>
    <property type="match status" value="1"/>
</dbReference>
<keyword evidence="3" id="KW-0479">Metal-binding</keyword>
<evidence type="ECO:0000256" key="7">
    <source>
        <dbReference type="ARBA" id="ARBA00023049"/>
    </source>
</evidence>
<keyword evidence="4 8" id="KW-0732">Signal</keyword>
<evidence type="ECO:0000256" key="6">
    <source>
        <dbReference type="ARBA" id="ARBA00022833"/>
    </source>
</evidence>
<dbReference type="Pfam" id="PF02839">
    <property type="entry name" value="CBM_5_12"/>
    <property type="match status" value="1"/>
</dbReference>
<evidence type="ECO:0000313" key="10">
    <source>
        <dbReference type="EMBL" id="MFC5240272.1"/>
    </source>
</evidence>
<dbReference type="InterPro" id="IPR013856">
    <property type="entry name" value="Peptidase_M4_domain"/>
</dbReference>
<dbReference type="PANTHER" id="PTHR33794:SF1">
    <property type="entry name" value="BACILLOLYSIN"/>
    <property type="match status" value="1"/>
</dbReference>
<dbReference type="InterPro" id="IPR003610">
    <property type="entry name" value="CBM5/12"/>
</dbReference>
<dbReference type="InterPro" id="IPR036573">
    <property type="entry name" value="CBM_sf_5/12"/>
</dbReference>
<evidence type="ECO:0000256" key="2">
    <source>
        <dbReference type="ARBA" id="ARBA00022670"/>
    </source>
</evidence>
<protein>
    <submittedName>
        <fullName evidence="10">M20/M25/M40 family metallo-hydrolase</fullName>
    </submittedName>
</protein>
<evidence type="ECO:0000256" key="3">
    <source>
        <dbReference type="ARBA" id="ARBA00022723"/>
    </source>
</evidence>
<dbReference type="Gene3D" id="3.10.170.10">
    <property type="match status" value="1"/>
</dbReference>
<evidence type="ECO:0000256" key="5">
    <source>
        <dbReference type="ARBA" id="ARBA00022801"/>
    </source>
</evidence>
<evidence type="ECO:0000259" key="9">
    <source>
        <dbReference type="SMART" id="SM00495"/>
    </source>
</evidence>
<proteinExistence type="inferred from homology"/>
<feature type="domain" description="Chitin-binding type-3" evidence="9">
    <location>
        <begin position="1023"/>
        <end position="1069"/>
    </location>
</feature>
<dbReference type="Gene3D" id="3.40.630.10">
    <property type="entry name" value="Zn peptidases"/>
    <property type="match status" value="1"/>
</dbReference>
<evidence type="ECO:0000256" key="1">
    <source>
        <dbReference type="ARBA" id="ARBA00005957"/>
    </source>
</evidence>
<dbReference type="SUPFAM" id="SSF51055">
    <property type="entry name" value="Carbohydrate binding domain"/>
    <property type="match status" value="1"/>
</dbReference>
<feature type="signal peptide" evidence="8">
    <location>
        <begin position="1"/>
        <end position="28"/>
    </location>
</feature>
<dbReference type="SMART" id="SM00495">
    <property type="entry name" value="ChtBD3"/>
    <property type="match status" value="1"/>
</dbReference>
<keyword evidence="5" id="KW-0378">Hydrolase</keyword>
<reference evidence="11" key="1">
    <citation type="journal article" date="2019" name="Int. J. Syst. Evol. Microbiol.">
        <title>The Global Catalogue of Microorganisms (GCM) 10K type strain sequencing project: providing services to taxonomists for standard genome sequencing and annotation.</title>
        <authorList>
            <consortium name="The Broad Institute Genomics Platform"/>
            <consortium name="The Broad Institute Genome Sequencing Center for Infectious Disease"/>
            <person name="Wu L."/>
            <person name="Ma J."/>
        </authorList>
    </citation>
    <scope>NUCLEOTIDE SEQUENCE [LARGE SCALE GENOMIC DNA]</scope>
    <source>
        <strain evidence="11">CGMCC 4.7131</strain>
    </source>
</reference>
<keyword evidence="7" id="KW-0482">Metalloprotease</keyword>
<dbReference type="InterPro" id="IPR027268">
    <property type="entry name" value="Peptidase_M4/M1_CTD_sf"/>
</dbReference>
<dbReference type="Gene3D" id="2.10.10.20">
    <property type="entry name" value="Carbohydrate-binding module superfamily 5/12"/>
    <property type="match status" value="1"/>
</dbReference>
<comment type="similarity">
    <text evidence="1">Belongs to the peptidase M28 family. M28A subfamily.</text>
</comment>
<keyword evidence="2" id="KW-0645">Protease</keyword>
<dbReference type="InterPro" id="IPR050728">
    <property type="entry name" value="Zinc_Metalloprotease_M4"/>
</dbReference>
<dbReference type="EMBL" id="JBHSKN010000009">
    <property type="protein sequence ID" value="MFC5240272.1"/>
    <property type="molecule type" value="Genomic_DNA"/>
</dbReference>
<name>A0ABW0DSC8_9ACTN</name>